<evidence type="ECO:0000259" key="1">
    <source>
        <dbReference type="Pfam" id="PF13742"/>
    </source>
</evidence>
<dbReference type="Proteomes" id="UP000824229">
    <property type="component" value="Unassembled WGS sequence"/>
</dbReference>
<dbReference type="EMBL" id="JAHLFQ010000260">
    <property type="protein sequence ID" value="MBU3805262.1"/>
    <property type="molecule type" value="Genomic_DNA"/>
</dbReference>
<dbReference type="InterPro" id="IPR025824">
    <property type="entry name" value="OB-fold_nuc-bd_dom"/>
</dbReference>
<accession>A0A9E2NME4</accession>
<protein>
    <submittedName>
        <fullName evidence="2">Exodeoxyribonuclease VII large subunit</fullName>
        <ecNumber evidence="2">3.1.11.6</ecNumber>
    </submittedName>
</protein>
<gene>
    <name evidence="2" type="ORF">H9872_10995</name>
</gene>
<sequence>MKRKIVSVWEVNQYVSRLIEEDYTLNDLWLQGEVSNCKYHHSGHVYFTIKDARASIQAVMFERDAKRLSFRLEEGMKVYARVRV</sequence>
<comment type="caution">
    <text evidence="2">The sequence shown here is derived from an EMBL/GenBank/DDBJ whole genome shotgun (WGS) entry which is preliminary data.</text>
</comment>
<dbReference type="GO" id="GO:0006308">
    <property type="term" value="P:DNA catabolic process"/>
    <property type="evidence" value="ECO:0007669"/>
    <property type="project" value="InterPro"/>
</dbReference>
<dbReference type="GO" id="GO:0008855">
    <property type="term" value="F:exodeoxyribonuclease VII activity"/>
    <property type="evidence" value="ECO:0007669"/>
    <property type="project" value="UniProtKB-EC"/>
</dbReference>
<dbReference type="Pfam" id="PF13742">
    <property type="entry name" value="tRNA_anti_2"/>
    <property type="match status" value="1"/>
</dbReference>
<keyword evidence="2" id="KW-0378">Hydrolase</keyword>
<feature type="domain" description="OB-fold nucleic acid binding" evidence="1">
    <location>
        <begin position="7"/>
        <end position="84"/>
    </location>
</feature>
<dbReference type="AlphaFoldDB" id="A0A9E2NME4"/>
<proteinExistence type="predicted"/>
<dbReference type="GO" id="GO:0003676">
    <property type="term" value="F:nucleic acid binding"/>
    <property type="evidence" value="ECO:0007669"/>
    <property type="project" value="InterPro"/>
</dbReference>
<dbReference type="GO" id="GO:0009318">
    <property type="term" value="C:exodeoxyribonuclease VII complex"/>
    <property type="evidence" value="ECO:0007669"/>
    <property type="project" value="InterPro"/>
</dbReference>
<dbReference type="InterPro" id="IPR003753">
    <property type="entry name" value="Exonuc_VII_L"/>
</dbReference>
<dbReference type="CDD" id="cd04489">
    <property type="entry name" value="ExoVII_LU_OBF"/>
    <property type="match status" value="1"/>
</dbReference>
<name>A0A9E2NME4_9FIRM</name>
<reference evidence="2" key="2">
    <citation type="submission" date="2021-04" db="EMBL/GenBank/DDBJ databases">
        <authorList>
            <person name="Gilroy R."/>
        </authorList>
    </citation>
    <scope>NUCLEOTIDE SEQUENCE</scope>
    <source>
        <strain evidence="2">B5-657</strain>
    </source>
</reference>
<evidence type="ECO:0000313" key="3">
    <source>
        <dbReference type="Proteomes" id="UP000824229"/>
    </source>
</evidence>
<evidence type="ECO:0000313" key="2">
    <source>
        <dbReference type="EMBL" id="MBU3805262.1"/>
    </source>
</evidence>
<dbReference type="PANTHER" id="PTHR30008">
    <property type="entry name" value="EXODEOXYRIBONUCLEASE 7 LARGE SUBUNIT"/>
    <property type="match status" value="1"/>
</dbReference>
<organism evidence="2 3">
    <name type="scientific">Candidatus Cellulosilyticum pullistercoris</name>
    <dbReference type="NCBI Taxonomy" id="2838521"/>
    <lineage>
        <taxon>Bacteria</taxon>
        <taxon>Bacillati</taxon>
        <taxon>Bacillota</taxon>
        <taxon>Clostridia</taxon>
        <taxon>Lachnospirales</taxon>
        <taxon>Cellulosilyticaceae</taxon>
        <taxon>Cellulosilyticum</taxon>
    </lineage>
</organism>
<feature type="non-terminal residue" evidence="2">
    <location>
        <position position="84"/>
    </location>
</feature>
<reference evidence="2" key="1">
    <citation type="journal article" date="2021" name="PeerJ">
        <title>Extensive microbial diversity within the chicken gut microbiome revealed by metagenomics and culture.</title>
        <authorList>
            <person name="Gilroy R."/>
            <person name="Ravi A."/>
            <person name="Getino M."/>
            <person name="Pursley I."/>
            <person name="Horton D.L."/>
            <person name="Alikhan N.F."/>
            <person name="Baker D."/>
            <person name="Gharbi K."/>
            <person name="Hall N."/>
            <person name="Watson M."/>
            <person name="Adriaenssens E.M."/>
            <person name="Foster-Nyarko E."/>
            <person name="Jarju S."/>
            <person name="Secka A."/>
            <person name="Antonio M."/>
            <person name="Oren A."/>
            <person name="Chaudhuri R.R."/>
            <person name="La Ragione R."/>
            <person name="Hildebrand F."/>
            <person name="Pallen M.J."/>
        </authorList>
    </citation>
    <scope>NUCLEOTIDE SEQUENCE</scope>
    <source>
        <strain evidence="2">B5-657</strain>
    </source>
</reference>
<dbReference type="EC" id="3.1.11.6" evidence="2"/>
<dbReference type="PANTHER" id="PTHR30008:SF0">
    <property type="entry name" value="EXODEOXYRIBONUCLEASE 7 LARGE SUBUNIT"/>
    <property type="match status" value="1"/>
</dbReference>